<feature type="domain" description="Formyl transferase N-terminal" evidence="1">
    <location>
        <begin position="303"/>
        <end position="401"/>
    </location>
</feature>
<comment type="caution">
    <text evidence="2">The sequence shown here is derived from an EMBL/GenBank/DDBJ whole genome shotgun (WGS) entry which is preliminary data.</text>
</comment>
<evidence type="ECO:0000313" key="3">
    <source>
        <dbReference type="Proteomes" id="UP001320154"/>
    </source>
</evidence>
<reference evidence="2 3" key="1">
    <citation type="journal article" date="2021" name="Front. Microbiol.">
        <title>Aerobic Denitrification and Heterotrophic Sulfur Oxidation in the Genus Halomonas Revealed by Six Novel Species Characterizations and Genome-Based Analysis.</title>
        <authorList>
            <person name="Wang L."/>
            <person name="Shao Z."/>
        </authorList>
    </citation>
    <scope>NUCLEOTIDE SEQUENCE [LARGE SCALE GENOMIC DNA]</scope>
    <source>
        <strain evidence="2 3">MCCC 1A05748</strain>
    </source>
</reference>
<dbReference type="RefSeq" id="WP_234249659.1">
    <property type="nucleotide sequence ID" value="NZ_JABFTQ010000001.1"/>
</dbReference>
<gene>
    <name evidence="2" type="ORF">HOP60_00115</name>
</gene>
<sequence>MENLSLLTYPYDHSDNIEHRHNYAYAPFQGERFLEAWKQAREGLLNEIERTSELPLSVATPYPGGEDVDTASLLEALFHQLLTSTELQEENFQDWLSWIIKRFEVSKRLYESYVLCEKNVNSLGQYKEISLYVRLAEVLACAYRRLNKVPALNALIKCLDTLYSVRGDLTADQKRRVAHVACLEREFVHRLRNSVVEINQQRISPSSSVVGNGNNYDKKVLNKVTLLVADTIRSRAYAQSLLVHGFQVESVIIITSSSRSQWGQTDQQMEPPAGSGFGNIFIPDLRIPLENTCHALSARVEILDTGSVNKQPVIKKLKEIDPSLVVFSGFGGEIVHEDVLKCSGPFLHMHAGWLPDFRGSTTFYYSFLMTGNAGVSAILLSPGIDTGKIVAQDKYPLPPRDMNIDFYYDGMIRADMMIRVLDYYSIHRHLPLGRVQREKEGETYYIVHPVIKTISTIMISKQEQDGIKSH</sequence>
<keyword evidence="3" id="KW-1185">Reference proteome</keyword>
<name>A0ABS9AZ63_9GAMM</name>
<accession>A0ABS9AZ63</accession>
<dbReference type="Gene3D" id="3.40.50.170">
    <property type="entry name" value="Formyl transferase, N-terminal domain"/>
    <property type="match status" value="1"/>
</dbReference>
<protein>
    <recommendedName>
        <fullName evidence="1">Formyl transferase N-terminal domain-containing protein</fullName>
    </recommendedName>
</protein>
<evidence type="ECO:0000259" key="1">
    <source>
        <dbReference type="Pfam" id="PF00551"/>
    </source>
</evidence>
<dbReference type="SUPFAM" id="SSF53328">
    <property type="entry name" value="Formyltransferase"/>
    <property type="match status" value="1"/>
</dbReference>
<dbReference type="Proteomes" id="UP001320154">
    <property type="component" value="Unassembled WGS sequence"/>
</dbReference>
<proteinExistence type="predicted"/>
<organism evidence="2 3">
    <name type="scientific">Billgrantia desiderata</name>
    <dbReference type="NCBI Taxonomy" id="52021"/>
    <lineage>
        <taxon>Bacteria</taxon>
        <taxon>Pseudomonadati</taxon>
        <taxon>Pseudomonadota</taxon>
        <taxon>Gammaproteobacteria</taxon>
        <taxon>Oceanospirillales</taxon>
        <taxon>Halomonadaceae</taxon>
        <taxon>Billgrantia</taxon>
    </lineage>
</organism>
<dbReference type="Pfam" id="PF00551">
    <property type="entry name" value="Formyl_trans_N"/>
    <property type="match status" value="1"/>
</dbReference>
<dbReference type="InterPro" id="IPR002376">
    <property type="entry name" value="Formyl_transf_N"/>
</dbReference>
<dbReference type="EMBL" id="JABFTQ010000001">
    <property type="protein sequence ID" value="MCE8045130.1"/>
    <property type="molecule type" value="Genomic_DNA"/>
</dbReference>
<evidence type="ECO:0000313" key="2">
    <source>
        <dbReference type="EMBL" id="MCE8045130.1"/>
    </source>
</evidence>
<dbReference type="InterPro" id="IPR036477">
    <property type="entry name" value="Formyl_transf_N_sf"/>
</dbReference>